<evidence type="ECO:0000256" key="2">
    <source>
        <dbReference type="ARBA" id="ARBA00022598"/>
    </source>
</evidence>
<evidence type="ECO:0000259" key="9">
    <source>
        <dbReference type="PROSITE" id="PS51987"/>
    </source>
</evidence>
<dbReference type="Proteomes" id="UP001589788">
    <property type="component" value="Unassembled WGS sequence"/>
</dbReference>
<name>A0ABV6C103_9ACTN</name>
<dbReference type="SUPFAM" id="SSF55931">
    <property type="entry name" value="Glutamine synthetase/guanido kinase"/>
    <property type="match status" value="1"/>
</dbReference>
<evidence type="ECO:0000256" key="3">
    <source>
        <dbReference type="ARBA" id="ARBA00022723"/>
    </source>
</evidence>
<evidence type="ECO:0000256" key="7">
    <source>
        <dbReference type="RuleBase" id="RU000384"/>
    </source>
</evidence>
<dbReference type="InterPro" id="IPR036651">
    <property type="entry name" value="Gln_synt_N_sf"/>
</dbReference>
<dbReference type="PROSITE" id="PS51987">
    <property type="entry name" value="GS_CATALYTIC"/>
    <property type="match status" value="1"/>
</dbReference>
<dbReference type="SUPFAM" id="SSF54368">
    <property type="entry name" value="Glutamine synthetase, N-terminal domain"/>
    <property type="match status" value="1"/>
</dbReference>
<keyword evidence="11" id="KW-1185">Reference proteome</keyword>
<dbReference type="RefSeq" id="WP_248106305.1">
    <property type="nucleotide sequence ID" value="NZ_JAKHEX010000005.1"/>
</dbReference>
<dbReference type="InterPro" id="IPR008146">
    <property type="entry name" value="Gln_synth_cat_dom"/>
</dbReference>
<accession>A0ABV6C103</accession>
<dbReference type="PANTHER" id="PTHR43785">
    <property type="entry name" value="GAMMA-GLUTAMYLPUTRESCINE SYNTHETASE"/>
    <property type="match status" value="1"/>
</dbReference>
<organism evidence="10 11">
    <name type="scientific">Aciditerrimonas ferrireducens</name>
    <dbReference type="NCBI Taxonomy" id="667306"/>
    <lineage>
        <taxon>Bacteria</taxon>
        <taxon>Bacillati</taxon>
        <taxon>Actinomycetota</taxon>
        <taxon>Acidimicrobiia</taxon>
        <taxon>Acidimicrobiales</taxon>
        <taxon>Acidimicrobiaceae</taxon>
        <taxon>Aciditerrimonas</taxon>
    </lineage>
</organism>
<keyword evidence="5" id="KW-0067">ATP-binding</keyword>
<dbReference type="InterPro" id="IPR008147">
    <property type="entry name" value="Gln_synt_N"/>
</dbReference>
<evidence type="ECO:0000256" key="4">
    <source>
        <dbReference type="ARBA" id="ARBA00022741"/>
    </source>
</evidence>
<feature type="domain" description="GS catalytic" evidence="9">
    <location>
        <begin position="123"/>
        <end position="460"/>
    </location>
</feature>
<sequence>MTLEATARTDGPGRSADRAQAEYVLRTVEERGIRFVQLWFTDVLGTPKTFSITPAELENALEEGMTFDGSAIDGFSRVQESDVLAWPDPTTFQLLPWQSPEVPVARVFCDLCNLDGSPFEGCPRHVLRRALARARAAGFTFFTAPEIEYFYFADADPRRPPRGLDSGSYFELTPGDQAEQLRRASVLTLEEMGIPVEHAQHEDAPSQHEIDLRYTDALTMADTVMTTRLVVKEIARRQGVHASFMPKPLAGVQGSGMHTHLSLFAGETNAFADPADPTGLSAVARHFVAGLLHHAPEITAVTNQWVNSYKRLVPGYEAPVYVSWARNNRSALVRVPVVKRGKLESTRVEYRAPDSACNPYLAFAVILAAGMAGVEGDYPLPPEATTNLYELTPEELAAEGVAPLPTSLQEAVSAMERSELVAETLGEHVFEWFVRNKRAEWAAYKTHVSQFELDRYLPVL</sequence>
<dbReference type="Gene3D" id="3.30.590.10">
    <property type="entry name" value="Glutamine synthetase/guanido kinase, catalytic domain"/>
    <property type="match status" value="1"/>
</dbReference>
<evidence type="ECO:0000256" key="6">
    <source>
        <dbReference type="PROSITE-ProRule" id="PRU01330"/>
    </source>
</evidence>
<dbReference type="PANTHER" id="PTHR43785:SF11">
    <property type="entry name" value="GAMMA-GLUTAMYLPOLYAMINE SYNTHETASE GLNA2"/>
    <property type="match status" value="1"/>
</dbReference>
<evidence type="ECO:0000313" key="11">
    <source>
        <dbReference type="Proteomes" id="UP001589788"/>
    </source>
</evidence>
<comment type="similarity">
    <text evidence="1 6 7">Belongs to the glutamine synthetase family.</text>
</comment>
<keyword evidence="3" id="KW-0479">Metal-binding</keyword>
<dbReference type="EMBL" id="JBHLYQ010000028">
    <property type="protein sequence ID" value="MFC0081370.1"/>
    <property type="molecule type" value="Genomic_DNA"/>
</dbReference>
<dbReference type="Pfam" id="PF00120">
    <property type="entry name" value="Gln-synt_C"/>
    <property type="match status" value="1"/>
</dbReference>
<dbReference type="EC" id="6.3.1.-" evidence="10"/>
<evidence type="ECO:0000256" key="1">
    <source>
        <dbReference type="ARBA" id="ARBA00009897"/>
    </source>
</evidence>
<comment type="caution">
    <text evidence="10">The sequence shown here is derived from an EMBL/GenBank/DDBJ whole genome shotgun (WGS) entry which is preliminary data.</text>
</comment>
<dbReference type="SMART" id="SM01230">
    <property type="entry name" value="Gln-synt_C"/>
    <property type="match status" value="1"/>
</dbReference>
<reference evidence="10 11" key="1">
    <citation type="submission" date="2024-09" db="EMBL/GenBank/DDBJ databases">
        <authorList>
            <person name="Sun Q."/>
            <person name="Mori K."/>
        </authorList>
    </citation>
    <scope>NUCLEOTIDE SEQUENCE [LARGE SCALE GENOMIC DNA]</scope>
    <source>
        <strain evidence="10 11">JCM 15389</strain>
    </source>
</reference>
<gene>
    <name evidence="10" type="ORF">ACFFRE_04265</name>
</gene>
<keyword evidence="4" id="KW-0547">Nucleotide-binding</keyword>
<dbReference type="Gene3D" id="3.10.20.70">
    <property type="entry name" value="Glutamine synthetase, N-terminal domain"/>
    <property type="match status" value="1"/>
</dbReference>
<keyword evidence="2 10" id="KW-0436">Ligase</keyword>
<evidence type="ECO:0000259" key="8">
    <source>
        <dbReference type="PROSITE" id="PS51986"/>
    </source>
</evidence>
<dbReference type="Pfam" id="PF03951">
    <property type="entry name" value="Gln-synt_N"/>
    <property type="match status" value="1"/>
</dbReference>
<dbReference type="PROSITE" id="PS51986">
    <property type="entry name" value="GS_BETA_GRASP"/>
    <property type="match status" value="1"/>
</dbReference>
<feature type="domain" description="GS beta-grasp" evidence="8">
    <location>
        <begin position="31"/>
        <end position="116"/>
    </location>
</feature>
<evidence type="ECO:0000313" key="10">
    <source>
        <dbReference type="EMBL" id="MFC0081370.1"/>
    </source>
</evidence>
<dbReference type="InterPro" id="IPR014746">
    <property type="entry name" value="Gln_synth/guanido_kin_cat_dom"/>
</dbReference>
<proteinExistence type="inferred from homology"/>
<dbReference type="GO" id="GO:0016874">
    <property type="term" value="F:ligase activity"/>
    <property type="evidence" value="ECO:0007669"/>
    <property type="project" value="UniProtKB-KW"/>
</dbReference>
<evidence type="ECO:0000256" key="5">
    <source>
        <dbReference type="ARBA" id="ARBA00022840"/>
    </source>
</evidence>
<protein>
    <submittedName>
        <fullName evidence="10">Glutamine synthetase family protein</fullName>
        <ecNumber evidence="10">6.3.1.-</ecNumber>
    </submittedName>
</protein>